<gene>
    <name evidence="2" type="ordered locus">Curi_c07640</name>
</gene>
<dbReference type="RefSeq" id="WP_014966974.1">
    <property type="nucleotide sequence ID" value="NC_018664.1"/>
</dbReference>
<evidence type="ECO:0000313" key="3">
    <source>
        <dbReference type="Proteomes" id="UP000006094"/>
    </source>
</evidence>
<feature type="transmembrane region" description="Helical" evidence="1">
    <location>
        <begin position="53"/>
        <end position="71"/>
    </location>
</feature>
<dbReference type="InterPro" id="IPR038750">
    <property type="entry name" value="YczE/YyaS-like"/>
</dbReference>
<accession>K0AYJ0</accession>
<dbReference type="Pfam" id="PF19700">
    <property type="entry name" value="DUF6198"/>
    <property type="match status" value="1"/>
</dbReference>
<feature type="transmembrane region" description="Helical" evidence="1">
    <location>
        <begin position="83"/>
        <end position="102"/>
    </location>
</feature>
<dbReference type="eggNOG" id="COG2364">
    <property type="taxonomic scope" value="Bacteria"/>
</dbReference>
<keyword evidence="1" id="KW-0472">Membrane</keyword>
<keyword evidence="3" id="KW-1185">Reference proteome</keyword>
<feature type="transmembrane region" description="Helical" evidence="1">
    <location>
        <begin position="12"/>
        <end position="33"/>
    </location>
</feature>
<feature type="transmembrane region" description="Helical" evidence="1">
    <location>
        <begin position="175"/>
        <end position="195"/>
    </location>
</feature>
<keyword evidence="1" id="KW-1133">Transmembrane helix</keyword>
<name>K0AYJ0_GOTA9</name>
<dbReference type="AlphaFoldDB" id="K0AYJ0"/>
<keyword evidence="1" id="KW-0812">Transmembrane</keyword>
<evidence type="ECO:0000313" key="2">
    <source>
        <dbReference type="EMBL" id="AFS77837.1"/>
    </source>
</evidence>
<dbReference type="EMBL" id="CP003326">
    <property type="protein sequence ID" value="AFS77837.1"/>
    <property type="molecule type" value="Genomic_DNA"/>
</dbReference>
<protein>
    <recommendedName>
        <fullName evidence="4">YitT family protein</fullName>
    </recommendedName>
</protein>
<dbReference type="PATRIC" id="fig|1128398.3.peg.812"/>
<dbReference type="OrthoDB" id="154912at2"/>
<dbReference type="KEGG" id="cad:Curi_c07640"/>
<organism evidence="2 3">
    <name type="scientific">Gottschalkia acidurici (strain ATCC 7906 / DSM 604 / BCRC 14475 / CIP 104303 / KCTC 5404 / NCIMB 10678 / 9a)</name>
    <name type="common">Clostridium acidurici</name>
    <dbReference type="NCBI Taxonomy" id="1128398"/>
    <lineage>
        <taxon>Bacteria</taxon>
        <taxon>Bacillati</taxon>
        <taxon>Bacillota</taxon>
        <taxon>Tissierellia</taxon>
        <taxon>Tissierellales</taxon>
        <taxon>Gottschalkiaceae</taxon>
        <taxon>Gottschalkia</taxon>
    </lineage>
</organism>
<dbReference type="PANTHER" id="PTHR40078">
    <property type="entry name" value="INTEGRAL MEMBRANE PROTEIN-RELATED"/>
    <property type="match status" value="1"/>
</dbReference>
<feature type="transmembrane region" description="Helical" evidence="1">
    <location>
        <begin position="108"/>
        <end position="127"/>
    </location>
</feature>
<reference evidence="2 3" key="1">
    <citation type="journal article" date="2012" name="PLoS ONE">
        <title>The purine-utilizing bacterium Clostridium acidurici 9a: a genome-guided metabolic reconsideration.</title>
        <authorList>
            <person name="Hartwich K."/>
            <person name="Poehlein A."/>
            <person name="Daniel R."/>
        </authorList>
    </citation>
    <scope>NUCLEOTIDE SEQUENCE [LARGE SCALE GENOMIC DNA]</scope>
    <source>
        <strain evidence="3">ATCC 7906 / DSM 604 / BCRC 14475 / CIP 104303 / KCTC 5404 / NCIMB 10678 / 9a</strain>
    </source>
</reference>
<dbReference type="PANTHER" id="PTHR40078:SF1">
    <property type="entry name" value="INTEGRAL MEMBRANE PROTEIN"/>
    <property type="match status" value="1"/>
</dbReference>
<dbReference type="Proteomes" id="UP000006094">
    <property type="component" value="Chromosome"/>
</dbReference>
<evidence type="ECO:0000256" key="1">
    <source>
        <dbReference type="SAM" id="Phobius"/>
    </source>
</evidence>
<sequence length="229" mass="25145">MHDIRKTFLNFIKLFIGLFLCALGIVMTINANLGLAPWDVFHKGISNILGTTIGQSNIIIGVFIVILDSLLGEKIGWGTLCNMFFVGIFMDFITSTSLISVMDTFTQGVIMILVGMFISGVASYLYISSGMGAGPRDGLMVALVKKTNKSVRFVRNSIEISVLTVGYVLGGFAGIGTLIISLGMGYFVQLAFKIFKFDVKKVKHRLIVDDIKALKRKLLRTQLSDKKES</sequence>
<dbReference type="HOGENOM" id="CLU_083843_0_1_9"/>
<evidence type="ECO:0008006" key="4">
    <source>
        <dbReference type="Google" id="ProtNLM"/>
    </source>
</evidence>
<proteinExistence type="predicted"/>